<feature type="signal peptide" evidence="2">
    <location>
        <begin position="1"/>
        <end position="18"/>
    </location>
</feature>
<feature type="compositionally biased region" description="Polar residues" evidence="1">
    <location>
        <begin position="81"/>
        <end position="92"/>
    </location>
</feature>
<organism evidence="3 4">
    <name type="scientific">Alcanivorax quisquiliarum</name>
    <dbReference type="NCBI Taxonomy" id="2933565"/>
    <lineage>
        <taxon>Bacteria</taxon>
        <taxon>Pseudomonadati</taxon>
        <taxon>Pseudomonadota</taxon>
        <taxon>Gammaproteobacteria</taxon>
        <taxon>Oceanospirillales</taxon>
        <taxon>Alcanivoracaceae</taxon>
        <taxon>Alcanivorax</taxon>
    </lineage>
</organism>
<sequence>MKRLLVLSWLIAPGLASAADTATGLNIIGSQEAPTVLNVVPWKEREVRLDPRDPTSALLDRVLEPLDPDVLQREVEYHQTLRQQTENQNAIPGSQAAKTAH</sequence>
<name>A0ABT0E492_9GAMM</name>
<feature type="region of interest" description="Disordered" evidence="1">
    <location>
        <begin position="81"/>
        <end position="101"/>
    </location>
</feature>
<dbReference type="Proteomes" id="UP001165524">
    <property type="component" value="Unassembled WGS sequence"/>
</dbReference>
<accession>A0ABT0E492</accession>
<evidence type="ECO:0000256" key="2">
    <source>
        <dbReference type="SAM" id="SignalP"/>
    </source>
</evidence>
<keyword evidence="4" id="KW-1185">Reference proteome</keyword>
<comment type="caution">
    <text evidence="3">The sequence shown here is derived from an EMBL/GenBank/DDBJ whole genome shotgun (WGS) entry which is preliminary data.</text>
</comment>
<reference evidence="3" key="1">
    <citation type="submission" date="2022-04" db="EMBL/GenBank/DDBJ databases">
        <title>Alcanivorax sp. CY1518 draft genome sequence.</title>
        <authorList>
            <person name="Zhao G."/>
            <person name="An M."/>
        </authorList>
    </citation>
    <scope>NUCLEOTIDE SEQUENCE</scope>
    <source>
        <strain evidence="3">CY1518</strain>
    </source>
</reference>
<keyword evidence="2" id="KW-0732">Signal</keyword>
<evidence type="ECO:0000313" key="3">
    <source>
        <dbReference type="EMBL" id="MCK0536634.1"/>
    </source>
</evidence>
<evidence type="ECO:0000256" key="1">
    <source>
        <dbReference type="SAM" id="MobiDB-lite"/>
    </source>
</evidence>
<feature type="chain" id="PRO_5046584476" evidence="2">
    <location>
        <begin position="19"/>
        <end position="101"/>
    </location>
</feature>
<dbReference type="RefSeq" id="WP_246948111.1">
    <property type="nucleotide sequence ID" value="NZ_JALKII010000001.1"/>
</dbReference>
<evidence type="ECO:0000313" key="4">
    <source>
        <dbReference type="Proteomes" id="UP001165524"/>
    </source>
</evidence>
<protein>
    <submittedName>
        <fullName evidence="3">Uncharacterized protein</fullName>
    </submittedName>
</protein>
<proteinExistence type="predicted"/>
<dbReference type="EMBL" id="JALKII010000001">
    <property type="protein sequence ID" value="MCK0536634.1"/>
    <property type="molecule type" value="Genomic_DNA"/>
</dbReference>
<gene>
    <name evidence="3" type="ORF">MU846_02835</name>
</gene>